<dbReference type="RefSeq" id="XP_012892866.1">
    <property type="nucleotide sequence ID" value="XM_013037412.1"/>
</dbReference>
<dbReference type="InParanoid" id="A0A1S3GVQ0"/>
<feature type="domain" description="DnaJ homologue subfamily C GRV2/DNAJC13 N-terminal" evidence="1">
    <location>
        <begin position="1"/>
        <end position="106"/>
    </location>
</feature>
<evidence type="ECO:0000259" key="1">
    <source>
        <dbReference type="Pfam" id="PF19432"/>
    </source>
</evidence>
<feature type="non-terminal residue" evidence="3">
    <location>
        <position position="1"/>
    </location>
</feature>
<dbReference type="InterPro" id="IPR045802">
    <property type="entry name" value="GRV2/DNAJC13_N"/>
</dbReference>
<gene>
    <name evidence="3" type="primary">LOC106002550</name>
</gene>
<name>A0A1S3GVQ0_DIPOR</name>
<reference evidence="3" key="1">
    <citation type="submission" date="2025-08" db="UniProtKB">
        <authorList>
            <consortium name="RefSeq"/>
        </authorList>
    </citation>
    <scope>IDENTIFICATION</scope>
    <source>
        <tissue evidence="3">Kidney</tissue>
    </source>
</reference>
<feature type="non-terminal residue" evidence="3">
    <location>
        <position position="126"/>
    </location>
</feature>
<organism evidence="2 3">
    <name type="scientific">Dipodomys ordii</name>
    <name type="common">Ord's kangaroo rat</name>
    <dbReference type="NCBI Taxonomy" id="10020"/>
    <lineage>
        <taxon>Eukaryota</taxon>
        <taxon>Metazoa</taxon>
        <taxon>Chordata</taxon>
        <taxon>Craniata</taxon>
        <taxon>Vertebrata</taxon>
        <taxon>Euteleostomi</taxon>
        <taxon>Mammalia</taxon>
        <taxon>Eutheria</taxon>
        <taxon>Euarchontoglires</taxon>
        <taxon>Glires</taxon>
        <taxon>Rodentia</taxon>
        <taxon>Castorimorpha</taxon>
        <taxon>Heteromyidae</taxon>
        <taxon>Dipodomyinae</taxon>
        <taxon>Dipodomys</taxon>
    </lineage>
</organism>
<dbReference type="PANTHER" id="PTHR36983">
    <property type="entry name" value="DNAJ HOMOLOG SUBFAMILY C MEMBER 13"/>
    <property type="match status" value="1"/>
</dbReference>
<proteinExistence type="predicted"/>
<accession>A0A1S3GVQ0</accession>
<dbReference type="GO" id="GO:2000641">
    <property type="term" value="P:regulation of early endosome to late endosome transport"/>
    <property type="evidence" value="ECO:0007669"/>
    <property type="project" value="InterPro"/>
</dbReference>
<dbReference type="GO" id="GO:0006898">
    <property type="term" value="P:receptor-mediated endocytosis"/>
    <property type="evidence" value="ECO:0007669"/>
    <property type="project" value="TreeGrafter"/>
</dbReference>
<protein>
    <submittedName>
        <fullName evidence="3">DnaJ homolog subfamily C member 13-like</fullName>
    </submittedName>
</protein>
<keyword evidence="2" id="KW-1185">Reference proteome</keyword>
<dbReference type="PANTHER" id="PTHR36983:SF2">
    <property type="entry name" value="DNAJ HOMOLOG SUBFAMILY C MEMBER 13"/>
    <property type="match status" value="1"/>
</dbReference>
<dbReference type="KEGG" id="dord:106002550"/>
<dbReference type="Proteomes" id="UP000081671">
    <property type="component" value="Unplaced"/>
</dbReference>
<evidence type="ECO:0000313" key="2">
    <source>
        <dbReference type="Proteomes" id="UP000081671"/>
    </source>
</evidence>
<dbReference type="GeneID" id="106002550"/>
<evidence type="ECO:0000313" key="3">
    <source>
        <dbReference type="RefSeq" id="XP_012892866.1"/>
    </source>
</evidence>
<sequence>EGDKEIATKMQELALSEGALPRHLHTAMFTISSDPRMLTHRQLSRHLVGLWTADNATATNLLKRILPPGLLAYLDSSDAVPEKDADRMHVRDNVKIAMVSTPSSMTHPHEITHTRSTLKITSASLL</sequence>
<dbReference type="OrthoDB" id="69656at2759"/>
<dbReference type="InterPro" id="IPR044978">
    <property type="entry name" value="GRV2/DNAJC13"/>
</dbReference>
<dbReference type="GO" id="GO:0010008">
    <property type="term" value="C:endosome membrane"/>
    <property type="evidence" value="ECO:0007669"/>
    <property type="project" value="TreeGrafter"/>
</dbReference>
<dbReference type="AlphaFoldDB" id="A0A1S3GVQ0"/>
<dbReference type="Pfam" id="PF19432">
    <property type="entry name" value="RME-8_N"/>
    <property type="match status" value="1"/>
</dbReference>
<dbReference type="GO" id="GO:0007032">
    <property type="term" value="P:endosome organization"/>
    <property type="evidence" value="ECO:0007669"/>
    <property type="project" value="InterPro"/>
</dbReference>